<keyword evidence="1" id="KW-1133">Transmembrane helix</keyword>
<name>A0A1M5M7Z1_9BACT</name>
<dbReference type="OrthoDB" id="9779573at2"/>
<dbReference type="PANTHER" id="PTHR36435">
    <property type="entry name" value="SLR1288 PROTEIN"/>
    <property type="match status" value="1"/>
</dbReference>
<keyword evidence="3" id="KW-0645">Protease</keyword>
<feature type="transmembrane region" description="Helical" evidence="1">
    <location>
        <begin position="139"/>
        <end position="159"/>
    </location>
</feature>
<feature type="transmembrane region" description="Helical" evidence="1">
    <location>
        <begin position="51"/>
        <end position="72"/>
    </location>
</feature>
<feature type="transmembrane region" description="Helical" evidence="1">
    <location>
        <begin position="258"/>
        <end position="276"/>
    </location>
</feature>
<dbReference type="GO" id="GO:0006508">
    <property type="term" value="P:proteolysis"/>
    <property type="evidence" value="ECO:0007669"/>
    <property type="project" value="UniProtKB-KW"/>
</dbReference>
<feature type="transmembrane region" description="Helical" evidence="1">
    <location>
        <begin position="193"/>
        <end position="211"/>
    </location>
</feature>
<evidence type="ECO:0000259" key="2">
    <source>
        <dbReference type="Pfam" id="PF02517"/>
    </source>
</evidence>
<evidence type="ECO:0000313" key="4">
    <source>
        <dbReference type="Proteomes" id="UP000184212"/>
    </source>
</evidence>
<dbReference type="STRING" id="947013.SAMN04488109_1605"/>
<evidence type="ECO:0000313" key="3">
    <source>
        <dbReference type="EMBL" id="SHG73380.1"/>
    </source>
</evidence>
<feature type="transmembrane region" description="Helical" evidence="1">
    <location>
        <begin position="93"/>
        <end position="119"/>
    </location>
</feature>
<feature type="domain" description="CAAX prenyl protease 2/Lysostaphin resistance protein A-like" evidence="2">
    <location>
        <begin position="140"/>
        <end position="230"/>
    </location>
</feature>
<gene>
    <name evidence="3" type="ORF">SAMN04488109_1605</name>
</gene>
<keyword evidence="3" id="KW-0378">Hydrolase</keyword>
<dbReference type="GO" id="GO:0080120">
    <property type="term" value="P:CAAX-box protein maturation"/>
    <property type="evidence" value="ECO:0007669"/>
    <property type="project" value="UniProtKB-ARBA"/>
</dbReference>
<dbReference type="AlphaFoldDB" id="A0A1M5M7Z1"/>
<organism evidence="3 4">
    <name type="scientific">Chryseolinea serpens</name>
    <dbReference type="NCBI Taxonomy" id="947013"/>
    <lineage>
        <taxon>Bacteria</taxon>
        <taxon>Pseudomonadati</taxon>
        <taxon>Bacteroidota</taxon>
        <taxon>Cytophagia</taxon>
        <taxon>Cytophagales</taxon>
        <taxon>Fulvivirgaceae</taxon>
        <taxon>Chryseolinea</taxon>
    </lineage>
</organism>
<proteinExistence type="predicted"/>
<sequence length="286" mass="32222">MESAQPSGIDMSGIWSRIPVFFRAILLGFLVSTIGIAIWSADIYLFKLSTWSIILMLVPLWLYWKFLSGNSWPKRTSETRRRFFRSVQLSAHGWKWALVAGLLFVLIVQSCFVITFRIIPLPDSFSSQYEIVESLPASVAWLAIFMSSLVAGVCEEVGFRGYMQVPLEHRYGPGVAIVVTSIVFSLVHLDRSWASTVFPIIFFASVLLGILAYRAQSLIPGIVGHSLLDVFDYSLWWTKLLGKFDWKTISVTGVDGHFVLWCSAFIIATVAFFWAISKLKLSNSTL</sequence>
<dbReference type="GO" id="GO:0004175">
    <property type="term" value="F:endopeptidase activity"/>
    <property type="evidence" value="ECO:0007669"/>
    <property type="project" value="UniProtKB-ARBA"/>
</dbReference>
<keyword evidence="1" id="KW-0812">Transmembrane</keyword>
<protein>
    <submittedName>
        <fullName evidence="3">Membrane protease YdiL, CAAX protease family</fullName>
    </submittedName>
</protein>
<feature type="transmembrane region" description="Helical" evidence="1">
    <location>
        <begin position="171"/>
        <end position="187"/>
    </location>
</feature>
<accession>A0A1M5M7Z1</accession>
<keyword evidence="1" id="KW-0472">Membrane</keyword>
<feature type="transmembrane region" description="Helical" evidence="1">
    <location>
        <begin position="218"/>
        <end position="238"/>
    </location>
</feature>
<keyword evidence="4" id="KW-1185">Reference proteome</keyword>
<dbReference type="InterPro" id="IPR003675">
    <property type="entry name" value="Rce1/LyrA-like_dom"/>
</dbReference>
<dbReference type="InterPro" id="IPR052710">
    <property type="entry name" value="CAAX_protease"/>
</dbReference>
<reference evidence="3 4" key="1">
    <citation type="submission" date="2016-11" db="EMBL/GenBank/DDBJ databases">
        <authorList>
            <person name="Jaros S."/>
            <person name="Januszkiewicz K."/>
            <person name="Wedrychowicz H."/>
        </authorList>
    </citation>
    <scope>NUCLEOTIDE SEQUENCE [LARGE SCALE GENOMIC DNA]</scope>
    <source>
        <strain evidence="3 4">DSM 24574</strain>
    </source>
</reference>
<dbReference type="Proteomes" id="UP000184212">
    <property type="component" value="Unassembled WGS sequence"/>
</dbReference>
<dbReference type="EMBL" id="FQWQ01000001">
    <property type="protein sequence ID" value="SHG73380.1"/>
    <property type="molecule type" value="Genomic_DNA"/>
</dbReference>
<dbReference type="Pfam" id="PF02517">
    <property type="entry name" value="Rce1-like"/>
    <property type="match status" value="1"/>
</dbReference>
<dbReference type="PANTHER" id="PTHR36435:SF1">
    <property type="entry name" value="CAAX AMINO TERMINAL PROTEASE FAMILY PROTEIN"/>
    <property type="match status" value="1"/>
</dbReference>
<evidence type="ECO:0000256" key="1">
    <source>
        <dbReference type="SAM" id="Phobius"/>
    </source>
</evidence>
<feature type="transmembrane region" description="Helical" evidence="1">
    <location>
        <begin position="20"/>
        <end position="39"/>
    </location>
</feature>